<keyword evidence="1 6" id="KW-0963">Cytoplasm</keyword>
<evidence type="ECO:0000256" key="3">
    <source>
        <dbReference type="ARBA" id="ARBA00022603"/>
    </source>
</evidence>
<dbReference type="InterPro" id="IPR002052">
    <property type="entry name" value="DNA_methylase_N6_adenine_CS"/>
</dbReference>
<dbReference type="GO" id="GO:0005737">
    <property type="term" value="C:cytoplasm"/>
    <property type="evidence" value="ECO:0007669"/>
    <property type="project" value="UniProtKB-SubCell"/>
</dbReference>
<comment type="similarity">
    <text evidence="6">Belongs to the methyltransferase superfamily. RsmC family.</text>
</comment>
<evidence type="ECO:0000313" key="9">
    <source>
        <dbReference type="EMBL" id="AQS38053.1"/>
    </source>
</evidence>
<feature type="domain" description="Methyltransferase small N-terminal" evidence="8">
    <location>
        <begin position="20"/>
        <end position="178"/>
    </location>
</feature>
<dbReference type="CDD" id="cd02440">
    <property type="entry name" value="AdoMet_MTases"/>
    <property type="match status" value="1"/>
</dbReference>
<dbReference type="InterPro" id="IPR013675">
    <property type="entry name" value="Mtase_sm_N"/>
</dbReference>
<dbReference type="GO" id="GO:0052914">
    <property type="term" value="F:16S rRNA (guanine(1207)-N(2))-methyltransferase activity"/>
    <property type="evidence" value="ECO:0007669"/>
    <property type="project" value="UniProtKB-EC"/>
</dbReference>
<dbReference type="InterPro" id="IPR029063">
    <property type="entry name" value="SAM-dependent_MTases_sf"/>
</dbReference>
<comment type="catalytic activity">
    <reaction evidence="6">
        <text>guanosine(1207) in 16S rRNA + S-adenosyl-L-methionine = N(2)-methylguanosine(1207) in 16S rRNA + S-adenosyl-L-homocysteine + H(+)</text>
        <dbReference type="Rhea" id="RHEA:42736"/>
        <dbReference type="Rhea" id="RHEA-COMP:10213"/>
        <dbReference type="Rhea" id="RHEA-COMP:10214"/>
        <dbReference type="ChEBI" id="CHEBI:15378"/>
        <dbReference type="ChEBI" id="CHEBI:57856"/>
        <dbReference type="ChEBI" id="CHEBI:59789"/>
        <dbReference type="ChEBI" id="CHEBI:74269"/>
        <dbReference type="ChEBI" id="CHEBI:74481"/>
        <dbReference type="EC" id="2.1.1.172"/>
    </reaction>
</comment>
<dbReference type="HAMAP" id="MF_01862">
    <property type="entry name" value="16SrRNA_methyltr_C"/>
    <property type="match status" value="1"/>
</dbReference>
<evidence type="ECO:0000256" key="5">
    <source>
        <dbReference type="ARBA" id="ARBA00022691"/>
    </source>
</evidence>
<keyword evidence="2 6" id="KW-0698">rRNA processing</keyword>
<proteinExistence type="inferred from homology"/>
<dbReference type="GO" id="GO:0003676">
    <property type="term" value="F:nucleic acid binding"/>
    <property type="evidence" value="ECO:0007669"/>
    <property type="project" value="InterPro"/>
</dbReference>
<dbReference type="EC" id="2.1.1.172" evidence="6"/>
<sequence length="357" mass="39885">MRYNSRSNFLTVVVVLTNPSQLILRNSNLFENQNVLVLNYEDDRLPKHLLDYASKVTALALDFHHHLQMEPEACPELSLFFGHSLPNEELFDTAIIYYPKAKALAAYLINLAGQHLKPGGQLVVVGENKGGIRSLVKQAPTYFDKPFKQDNARHCLLYISELINQAPKVRLTDWVSQYQLHTPQGEVTVCNLVGVFSEKRLDEGTKLLLSNLPNMKGRVLDFGCGAGVITAALLKAQPKLQVECVDINAMALASCELTLEANNFTATTYPSDGLAQTQDKFDGIISNPPFHDGLKSTPEIAKKFVSDSVKKLRKGGVWHIVANRHLAYSDTIETHFGQVDVIAENNKYKIYSNKFNR</sequence>
<dbReference type="Pfam" id="PF08468">
    <property type="entry name" value="MTS_N"/>
    <property type="match status" value="1"/>
</dbReference>
<dbReference type="PANTHER" id="PTHR47816:SF4">
    <property type="entry name" value="RIBOSOMAL RNA SMALL SUBUNIT METHYLTRANSFERASE C"/>
    <property type="match status" value="1"/>
</dbReference>
<dbReference type="STRING" id="225848.Sps_02905"/>
<keyword evidence="10" id="KW-1185">Reference proteome</keyword>
<dbReference type="SUPFAM" id="SSF53335">
    <property type="entry name" value="S-adenosyl-L-methionine-dependent methyltransferases"/>
    <property type="match status" value="1"/>
</dbReference>
<feature type="domain" description="Methyltransferase small" evidence="7">
    <location>
        <begin position="186"/>
        <end position="352"/>
    </location>
</feature>
<evidence type="ECO:0000256" key="6">
    <source>
        <dbReference type="HAMAP-Rule" id="MF_01862"/>
    </source>
</evidence>
<dbReference type="KEGG" id="spsw:Sps_02905"/>
<reference evidence="9 10" key="1">
    <citation type="submission" date="2016-03" db="EMBL/GenBank/DDBJ databases">
        <title>Complete genome sequence of Shewanella psychrophila WP2, a deep sea bacterium isolated from west Pacific sediment.</title>
        <authorList>
            <person name="Xu G."/>
            <person name="Jian H."/>
        </authorList>
    </citation>
    <scope>NUCLEOTIDE SEQUENCE [LARGE SCALE GENOMIC DNA]</scope>
    <source>
        <strain evidence="9 10">WP2</strain>
    </source>
</reference>
<comment type="subunit">
    <text evidence="6">Monomer.</text>
</comment>
<comment type="subcellular location">
    <subcellularLocation>
        <location evidence="6">Cytoplasm</location>
    </subcellularLocation>
</comment>
<organism evidence="9 10">
    <name type="scientific">Shewanella psychrophila</name>
    <dbReference type="NCBI Taxonomy" id="225848"/>
    <lineage>
        <taxon>Bacteria</taxon>
        <taxon>Pseudomonadati</taxon>
        <taxon>Pseudomonadota</taxon>
        <taxon>Gammaproteobacteria</taxon>
        <taxon>Alteromonadales</taxon>
        <taxon>Shewanellaceae</taxon>
        <taxon>Shewanella</taxon>
    </lineage>
</organism>
<dbReference type="Pfam" id="PF05175">
    <property type="entry name" value="MTS"/>
    <property type="match status" value="1"/>
</dbReference>
<evidence type="ECO:0000259" key="8">
    <source>
        <dbReference type="Pfam" id="PF08468"/>
    </source>
</evidence>
<dbReference type="PROSITE" id="PS00092">
    <property type="entry name" value="N6_MTASE"/>
    <property type="match status" value="1"/>
</dbReference>
<dbReference type="Gene3D" id="3.40.50.150">
    <property type="entry name" value="Vaccinia Virus protein VP39"/>
    <property type="match status" value="2"/>
</dbReference>
<dbReference type="InterPro" id="IPR007848">
    <property type="entry name" value="Small_mtfrase_dom"/>
</dbReference>
<keyword evidence="3 6" id="KW-0489">Methyltransferase</keyword>
<dbReference type="PANTHER" id="PTHR47816">
    <property type="entry name" value="RIBOSOMAL RNA SMALL SUBUNIT METHYLTRANSFERASE C"/>
    <property type="match status" value="1"/>
</dbReference>
<protein>
    <recommendedName>
        <fullName evidence="6">Ribosomal RNA small subunit methyltransferase C</fullName>
        <ecNumber evidence="6">2.1.1.172</ecNumber>
    </recommendedName>
    <alternativeName>
        <fullName evidence="6">16S rRNA m2G1207 methyltransferase</fullName>
    </alternativeName>
    <alternativeName>
        <fullName evidence="6">rRNA (guanine-N(2)-)-methyltransferase RsmC</fullName>
    </alternativeName>
</protein>
<accession>A0A1S6HRB2</accession>
<comment type="function">
    <text evidence="6">Specifically methylates the guanine in position 1207 of 16S rRNA in the 30S particle.</text>
</comment>
<evidence type="ECO:0000256" key="1">
    <source>
        <dbReference type="ARBA" id="ARBA00022490"/>
    </source>
</evidence>
<dbReference type="EMBL" id="CP014782">
    <property type="protein sequence ID" value="AQS38053.1"/>
    <property type="molecule type" value="Genomic_DNA"/>
</dbReference>
<dbReference type="InterPro" id="IPR023543">
    <property type="entry name" value="rRNA_ssu_MeTfrase_C"/>
</dbReference>
<keyword evidence="5 6" id="KW-0949">S-adenosyl-L-methionine</keyword>
<evidence type="ECO:0000256" key="2">
    <source>
        <dbReference type="ARBA" id="ARBA00022552"/>
    </source>
</evidence>
<dbReference type="InterPro" id="IPR046977">
    <property type="entry name" value="RsmC/RlmG"/>
</dbReference>
<dbReference type="AlphaFoldDB" id="A0A1S6HRB2"/>
<keyword evidence="4 6" id="KW-0808">Transferase</keyword>
<name>A0A1S6HRB2_9GAMM</name>
<evidence type="ECO:0000313" key="10">
    <source>
        <dbReference type="Proteomes" id="UP000189545"/>
    </source>
</evidence>
<evidence type="ECO:0000259" key="7">
    <source>
        <dbReference type="Pfam" id="PF05175"/>
    </source>
</evidence>
<gene>
    <name evidence="6" type="primary">rsmC</name>
    <name evidence="9" type="ORF">Sps_02905</name>
</gene>
<evidence type="ECO:0000256" key="4">
    <source>
        <dbReference type="ARBA" id="ARBA00022679"/>
    </source>
</evidence>
<dbReference type="Proteomes" id="UP000189545">
    <property type="component" value="Chromosome"/>
</dbReference>